<sequence>MCTVFGKRERAKLIIGRSFDWVQYGGNICFVPSYRSYGVNTIGCCFIEQMGSDRAYEGINEEGLFVAVVALPTRKEEERKLTPLNINSLSMVRYILERARFVEEALFIVKSFTIDYKIRYGWPKVQYFFADIQNNIGIYEEGVYEENTSLNIGEYKLLTNKSVTSNINCNRYNKVKDALQKHITINEDNCMDVISMVKQEDLTAWSSTYDINSKSFSICIEQNFNDKYNFELEKCLKKGKYSVDFAELKLNSKVMKRKRNKGFIELEIFK</sequence>
<evidence type="ECO:0000313" key="1">
    <source>
        <dbReference type="EMBL" id="AFS79684.1"/>
    </source>
</evidence>
<protein>
    <submittedName>
        <fullName evidence="1">Choloylglycine hydrolase family protein</fullName>
    </submittedName>
</protein>
<dbReference type="AlphaFoldDB" id="K0B2F9"/>
<dbReference type="Gene3D" id="3.60.60.10">
    <property type="entry name" value="Penicillin V Acylase, Chain A"/>
    <property type="match status" value="1"/>
</dbReference>
<gene>
    <name evidence="1" type="ordered locus">Curi_c26910</name>
</gene>
<evidence type="ECO:0000313" key="2">
    <source>
        <dbReference type="Proteomes" id="UP000006094"/>
    </source>
</evidence>
<organism evidence="1 2">
    <name type="scientific">Gottschalkia acidurici (strain ATCC 7906 / DSM 604 / BCRC 14475 / CIP 104303 / KCTC 5404 / NCIMB 10678 / 9a)</name>
    <name type="common">Clostridium acidurici</name>
    <dbReference type="NCBI Taxonomy" id="1128398"/>
    <lineage>
        <taxon>Bacteria</taxon>
        <taxon>Bacillati</taxon>
        <taxon>Bacillota</taxon>
        <taxon>Tissierellia</taxon>
        <taxon>Tissierellales</taxon>
        <taxon>Gottschalkiaceae</taxon>
        <taxon>Gottschalkia</taxon>
    </lineage>
</organism>
<dbReference type="GO" id="GO:0016787">
    <property type="term" value="F:hydrolase activity"/>
    <property type="evidence" value="ECO:0007669"/>
    <property type="project" value="UniProtKB-KW"/>
</dbReference>
<dbReference type="eggNOG" id="COG3049">
    <property type="taxonomic scope" value="Bacteria"/>
</dbReference>
<dbReference type="Proteomes" id="UP000006094">
    <property type="component" value="Chromosome"/>
</dbReference>
<proteinExistence type="predicted"/>
<name>K0B2F9_GOTA9</name>
<keyword evidence="1" id="KW-0378">Hydrolase</keyword>
<dbReference type="KEGG" id="cad:Curi_c26910"/>
<dbReference type="OrthoDB" id="8617387at2"/>
<dbReference type="RefSeq" id="WP_014968818.1">
    <property type="nucleotide sequence ID" value="NC_018664.1"/>
</dbReference>
<reference evidence="1 2" key="1">
    <citation type="journal article" date="2012" name="PLoS ONE">
        <title>The purine-utilizing bacterium Clostridium acidurici 9a: a genome-guided metabolic reconsideration.</title>
        <authorList>
            <person name="Hartwich K."/>
            <person name="Poehlein A."/>
            <person name="Daniel R."/>
        </authorList>
    </citation>
    <scope>NUCLEOTIDE SEQUENCE [LARGE SCALE GENOMIC DNA]</scope>
    <source>
        <strain evidence="2">ATCC 7906 / DSM 604 / BCRC 14475 / CIP 104303 / KCTC 5404 / NCIMB 10678 / 9a</strain>
    </source>
</reference>
<dbReference type="HOGENOM" id="CLU_1015376_0_0_9"/>
<dbReference type="EMBL" id="CP003326">
    <property type="protein sequence ID" value="AFS79684.1"/>
    <property type="molecule type" value="Genomic_DNA"/>
</dbReference>
<keyword evidence="2" id="KW-1185">Reference proteome</keyword>
<dbReference type="SUPFAM" id="SSF56235">
    <property type="entry name" value="N-terminal nucleophile aminohydrolases (Ntn hydrolases)"/>
    <property type="match status" value="1"/>
</dbReference>
<dbReference type="InterPro" id="IPR029055">
    <property type="entry name" value="Ntn_hydrolases_N"/>
</dbReference>
<dbReference type="STRING" id="1128398.Curi_c26910"/>
<accession>K0B2F9</accession>